<reference evidence="2" key="1">
    <citation type="journal article" date="2024" name="IScience">
        <title>Strigolactones Initiate the Formation of Haustorium-like Structures in Castilleja.</title>
        <authorList>
            <person name="Buerger M."/>
            <person name="Peterson D."/>
            <person name="Chory J."/>
        </authorList>
    </citation>
    <scope>NUCLEOTIDE SEQUENCE [LARGE SCALE GENOMIC DNA]</scope>
</reference>
<sequence>MRENEMCKQILAYDSPIHSKSCAQIKLHSRAIICARISILHKYLKNQPTYLNLPNRASSIISQENPAHTRLVGKNMAKDEFSESTGVY</sequence>
<name>A0ABD3BG79_9LAMI</name>
<dbReference type="EMBL" id="JAVIJP010000099">
    <property type="protein sequence ID" value="KAL3616081.1"/>
    <property type="molecule type" value="Genomic_DNA"/>
</dbReference>
<evidence type="ECO:0000313" key="1">
    <source>
        <dbReference type="EMBL" id="KAL3616081.1"/>
    </source>
</evidence>
<organism evidence="1 2">
    <name type="scientific">Castilleja foliolosa</name>
    <dbReference type="NCBI Taxonomy" id="1961234"/>
    <lineage>
        <taxon>Eukaryota</taxon>
        <taxon>Viridiplantae</taxon>
        <taxon>Streptophyta</taxon>
        <taxon>Embryophyta</taxon>
        <taxon>Tracheophyta</taxon>
        <taxon>Spermatophyta</taxon>
        <taxon>Magnoliopsida</taxon>
        <taxon>eudicotyledons</taxon>
        <taxon>Gunneridae</taxon>
        <taxon>Pentapetalae</taxon>
        <taxon>asterids</taxon>
        <taxon>lamiids</taxon>
        <taxon>Lamiales</taxon>
        <taxon>Orobanchaceae</taxon>
        <taxon>Pedicularideae</taxon>
        <taxon>Castillejinae</taxon>
        <taxon>Castilleja</taxon>
    </lineage>
</organism>
<proteinExistence type="predicted"/>
<accession>A0ABD3BG79</accession>
<gene>
    <name evidence="1" type="ORF">CASFOL_040375</name>
</gene>
<dbReference type="AlphaFoldDB" id="A0ABD3BG79"/>
<protein>
    <submittedName>
        <fullName evidence="1">Uncharacterized protein</fullName>
    </submittedName>
</protein>
<evidence type="ECO:0000313" key="2">
    <source>
        <dbReference type="Proteomes" id="UP001632038"/>
    </source>
</evidence>
<comment type="caution">
    <text evidence="1">The sequence shown here is derived from an EMBL/GenBank/DDBJ whole genome shotgun (WGS) entry which is preliminary data.</text>
</comment>
<keyword evidence="2" id="KW-1185">Reference proteome</keyword>
<dbReference type="Proteomes" id="UP001632038">
    <property type="component" value="Unassembled WGS sequence"/>
</dbReference>